<name>A0ABP6SZU7_9ACTN</name>
<comment type="caution">
    <text evidence="2">The sequence shown here is derived from an EMBL/GenBank/DDBJ whole genome shotgun (WGS) entry which is preliminary data.</text>
</comment>
<sequence length="45" mass="5014">MSYREPTDRSLWYVLVGFLVFCVVVGLLFGRIAYGVVQTVLGAMS</sequence>
<keyword evidence="1" id="KW-0812">Transmembrane</keyword>
<dbReference type="EMBL" id="BAAAYN010000023">
    <property type="protein sequence ID" value="GAA3388290.1"/>
    <property type="molecule type" value="Genomic_DNA"/>
</dbReference>
<dbReference type="RefSeq" id="WP_345729080.1">
    <property type="nucleotide sequence ID" value="NZ_BAAAYN010000023.1"/>
</dbReference>
<feature type="transmembrane region" description="Helical" evidence="1">
    <location>
        <begin position="12"/>
        <end position="34"/>
    </location>
</feature>
<keyword evidence="3" id="KW-1185">Reference proteome</keyword>
<protein>
    <submittedName>
        <fullName evidence="2">Uncharacterized protein</fullName>
    </submittedName>
</protein>
<keyword evidence="1" id="KW-1133">Transmembrane helix</keyword>
<proteinExistence type="predicted"/>
<reference evidence="3" key="1">
    <citation type="journal article" date="2019" name="Int. J. Syst. Evol. Microbiol.">
        <title>The Global Catalogue of Microorganisms (GCM) 10K type strain sequencing project: providing services to taxonomists for standard genome sequencing and annotation.</title>
        <authorList>
            <consortium name="The Broad Institute Genomics Platform"/>
            <consortium name="The Broad Institute Genome Sequencing Center for Infectious Disease"/>
            <person name="Wu L."/>
            <person name="Ma J."/>
        </authorList>
    </citation>
    <scope>NUCLEOTIDE SEQUENCE [LARGE SCALE GENOMIC DNA]</scope>
    <source>
        <strain evidence="3">JCM 9458</strain>
    </source>
</reference>
<evidence type="ECO:0000256" key="1">
    <source>
        <dbReference type="SAM" id="Phobius"/>
    </source>
</evidence>
<accession>A0ABP6SZU7</accession>
<evidence type="ECO:0000313" key="3">
    <source>
        <dbReference type="Proteomes" id="UP001501676"/>
    </source>
</evidence>
<gene>
    <name evidence="2" type="ORF">GCM10020369_33890</name>
</gene>
<organism evidence="2 3">
    <name type="scientific">Cryptosporangium minutisporangium</name>
    <dbReference type="NCBI Taxonomy" id="113569"/>
    <lineage>
        <taxon>Bacteria</taxon>
        <taxon>Bacillati</taxon>
        <taxon>Actinomycetota</taxon>
        <taxon>Actinomycetes</taxon>
        <taxon>Cryptosporangiales</taxon>
        <taxon>Cryptosporangiaceae</taxon>
        <taxon>Cryptosporangium</taxon>
    </lineage>
</organism>
<evidence type="ECO:0000313" key="2">
    <source>
        <dbReference type="EMBL" id="GAA3388290.1"/>
    </source>
</evidence>
<keyword evidence="1" id="KW-0472">Membrane</keyword>
<dbReference type="Proteomes" id="UP001501676">
    <property type="component" value="Unassembled WGS sequence"/>
</dbReference>